<name>A0A060QF97_9PROT</name>
<keyword evidence="1" id="KW-0175">Coiled coil</keyword>
<evidence type="ECO:0000313" key="3">
    <source>
        <dbReference type="Proteomes" id="UP000027583"/>
    </source>
</evidence>
<dbReference type="AlphaFoldDB" id="A0A060QF97"/>
<evidence type="ECO:0008006" key="4">
    <source>
        <dbReference type="Google" id="ProtNLM"/>
    </source>
</evidence>
<comment type="caution">
    <text evidence="2">The sequence shown here is derived from an EMBL/GenBank/DDBJ whole genome shotgun (WGS) entry which is preliminary data.</text>
</comment>
<dbReference type="RefSeq" id="WP_023977231.1">
    <property type="nucleotide sequence ID" value="NZ_CBLX010000009.1"/>
</dbReference>
<reference evidence="2 3" key="1">
    <citation type="journal article" date="2014" name="Genome Biol. Evol.">
        <title>Acetic acid bacteria genomes reveal functional traits for adaptation to life in insect guts.</title>
        <authorList>
            <person name="Chouaia B."/>
            <person name="Gaiarsa S."/>
            <person name="Crotti E."/>
            <person name="Comandatore F."/>
            <person name="Degli Esposti M."/>
            <person name="Ricci I."/>
            <person name="Alma A."/>
            <person name="Favia G."/>
            <person name="Bandi C."/>
            <person name="Daffonchio D."/>
        </authorList>
    </citation>
    <scope>NUCLEOTIDE SEQUENCE [LARGE SCALE GENOMIC DNA]</scope>
    <source>
        <strain evidence="2 3">SF2.1</strain>
    </source>
</reference>
<dbReference type="EMBL" id="CBLX010000009">
    <property type="protein sequence ID" value="CDG39590.1"/>
    <property type="molecule type" value="Genomic_DNA"/>
</dbReference>
<sequence>MTHEQKPESAEFRTREAQVARMCQLFHFPDADALNVTSASIITRNILEAEARGAAEQRRKDEPEFEKIIAERDEAEDFIRKMAETVLGEEVEWSNVYGFQNALNDVSERIFFLEKDTANVTALEARVKELEGENKAWSDAAANALTWLENGRQANARDELKAAQRRAAALSEGDQL</sequence>
<gene>
    <name evidence="2" type="ORF">ASAP_1545</name>
</gene>
<feature type="coiled-coil region" evidence="1">
    <location>
        <begin position="113"/>
        <end position="173"/>
    </location>
</feature>
<evidence type="ECO:0000256" key="1">
    <source>
        <dbReference type="SAM" id="Coils"/>
    </source>
</evidence>
<protein>
    <recommendedName>
        <fullName evidence="4">Ead/Ea22-like family protein</fullName>
    </recommendedName>
</protein>
<proteinExistence type="predicted"/>
<evidence type="ECO:0000313" key="2">
    <source>
        <dbReference type="EMBL" id="CDG39590.1"/>
    </source>
</evidence>
<reference evidence="2 3" key="2">
    <citation type="journal article" date="2014" name="PLoS ONE">
        <title>Evolution of mitochondria reconstructed from the energy metabolism of living bacteria.</title>
        <authorList>
            <person name="Degli Esposti M."/>
            <person name="Chouaia B."/>
            <person name="Comandatore F."/>
            <person name="Crotti E."/>
            <person name="Sassera D."/>
            <person name="Lievens P.M."/>
            <person name="Daffonchio D."/>
            <person name="Bandi C."/>
        </authorList>
    </citation>
    <scope>NUCLEOTIDE SEQUENCE [LARGE SCALE GENOMIC DNA]</scope>
    <source>
        <strain evidence="2 3">SF2.1</strain>
    </source>
</reference>
<dbReference type="Proteomes" id="UP000027583">
    <property type="component" value="Unassembled WGS sequence"/>
</dbReference>
<accession>A0A060QF97</accession>
<organism evidence="2 3">
    <name type="scientific">Asaia bogorensis</name>
    <dbReference type="NCBI Taxonomy" id="91915"/>
    <lineage>
        <taxon>Bacteria</taxon>
        <taxon>Pseudomonadati</taxon>
        <taxon>Pseudomonadota</taxon>
        <taxon>Alphaproteobacteria</taxon>
        <taxon>Acetobacterales</taxon>
        <taxon>Acetobacteraceae</taxon>
        <taxon>Asaia</taxon>
    </lineage>
</organism>